<evidence type="ECO:0000313" key="3">
    <source>
        <dbReference type="Proteomes" id="UP001159405"/>
    </source>
</evidence>
<comment type="caution">
    <text evidence="2">The sequence shown here is derived from an EMBL/GenBank/DDBJ whole genome shotgun (WGS) entry which is preliminary data.</text>
</comment>
<sequence length="98" mass="11747">KAAFEIIGLNLKISVIWQNINMIKQDNPNIKYTELKDQSMMDFHGLLGLLGMEEINQSRRYFNAEKSPDYRGAIVRGRRRRRRRRRRRKFFSRTACVT</sequence>
<evidence type="ECO:0000313" key="2">
    <source>
        <dbReference type="EMBL" id="CAH3143160.1"/>
    </source>
</evidence>
<name>A0ABN8PJX5_9CNID</name>
<organism evidence="2 3">
    <name type="scientific">Porites lobata</name>
    <dbReference type="NCBI Taxonomy" id="104759"/>
    <lineage>
        <taxon>Eukaryota</taxon>
        <taxon>Metazoa</taxon>
        <taxon>Cnidaria</taxon>
        <taxon>Anthozoa</taxon>
        <taxon>Hexacorallia</taxon>
        <taxon>Scleractinia</taxon>
        <taxon>Fungiina</taxon>
        <taxon>Poritidae</taxon>
        <taxon>Porites</taxon>
    </lineage>
</organism>
<feature type="compositionally biased region" description="Basic residues" evidence="1">
    <location>
        <begin position="76"/>
        <end position="91"/>
    </location>
</feature>
<proteinExistence type="predicted"/>
<reference evidence="2 3" key="1">
    <citation type="submission" date="2022-05" db="EMBL/GenBank/DDBJ databases">
        <authorList>
            <consortium name="Genoscope - CEA"/>
            <person name="William W."/>
        </authorList>
    </citation>
    <scope>NUCLEOTIDE SEQUENCE [LARGE SCALE GENOMIC DNA]</scope>
</reference>
<dbReference type="Proteomes" id="UP001159405">
    <property type="component" value="Unassembled WGS sequence"/>
</dbReference>
<feature type="non-terminal residue" evidence="2">
    <location>
        <position position="1"/>
    </location>
</feature>
<evidence type="ECO:0000256" key="1">
    <source>
        <dbReference type="SAM" id="MobiDB-lite"/>
    </source>
</evidence>
<dbReference type="EMBL" id="CALNXK010000070">
    <property type="protein sequence ID" value="CAH3143160.1"/>
    <property type="molecule type" value="Genomic_DNA"/>
</dbReference>
<protein>
    <submittedName>
        <fullName evidence="2">Uncharacterized protein</fullName>
    </submittedName>
</protein>
<accession>A0ABN8PJX5</accession>
<feature type="region of interest" description="Disordered" evidence="1">
    <location>
        <begin position="76"/>
        <end position="98"/>
    </location>
</feature>
<keyword evidence="3" id="KW-1185">Reference proteome</keyword>
<gene>
    <name evidence="2" type="ORF">PLOB_00043251</name>
</gene>